<sequence length="142" mass="15277">MGTTTGAGTGEVPQGTSPDELRGLVLDLIAQGRHRTFPPVVHVGRPGRQRSLAAADLDDHALRTDVLAALLAAAGPAPLVWLTRPGEPGVEDEDQAWSRAVRAAGAEIGRPVPFVVVTRHGWADPARGHGRTWRRLRDRRPR</sequence>
<accession>A0A6P0HP32</accession>
<protein>
    <submittedName>
        <fullName evidence="2">Uncharacterized protein</fullName>
    </submittedName>
</protein>
<reference evidence="2 3" key="1">
    <citation type="journal article" date="2014" name="Int. J. Syst. Evol. Microbiol.">
        <title>Nocardioides zeae sp. nov., isolated from the stem of Zea mays.</title>
        <authorList>
            <person name="Glaeser S.P."/>
            <person name="McInroy J.A."/>
            <person name="Busse H.J."/>
            <person name="Kampfer P."/>
        </authorList>
    </citation>
    <scope>NUCLEOTIDE SEQUENCE [LARGE SCALE GENOMIC DNA]</scope>
    <source>
        <strain evidence="2 3">JCM 30728</strain>
    </source>
</reference>
<evidence type="ECO:0000256" key="1">
    <source>
        <dbReference type="SAM" id="MobiDB-lite"/>
    </source>
</evidence>
<proteinExistence type="predicted"/>
<evidence type="ECO:0000313" key="2">
    <source>
        <dbReference type="EMBL" id="NEN79375.1"/>
    </source>
</evidence>
<dbReference type="AlphaFoldDB" id="A0A6P0HP32"/>
<gene>
    <name evidence="2" type="ORF">G3T38_13910</name>
</gene>
<feature type="region of interest" description="Disordered" evidence="1">
    <location>
        <begin position="1"/>
        <end position="20"/>
    </location>
</feature>
<evidence type="ECO:0000313" key="3">
    <source>
        <dbReference type="Proteomes" id="UP000468687"/>
    </source>
</evidence>
<comment type="caution">
    <text evidence="2">The sequence shown here is derived from an EMBL/GenBank/DDBJ whole genome shotgun (WGS) entry which is preliminary data.</text>
</comment>
<keyword evidence="3" id="KW-1185">Reference proteome</keyword>
<name>A0A6P0HP32_9ACTN</name>
<organism evidence="2 3">
    <name type="scientific">Nocardioides zeae</name>
    <dbReference type="NCBI Taxonomy" id="1457234"/>
    <lineage>
        <taxon>Bacteria</taxon>
        <taxon>Bacillati</taxon>
        <taxon>Actinomycetota</taxon>
        <taxon>Actinomycetes</taxon>
        <taxon>Propionibacteriales</taxon>
        <taxon>Nocardioidaceae</taxon>
        <taxon>Nocardioides</taxon>
    </lineage>
</organism>
<dbReference type="RefSeq" id="WP_163772911.1">
    <property type="nucleotide sequence ID" value="NZ_JAAGXA010000009.1"/>
</dbReference>
<dbReference type="Proteomes" id="UP000468687">
    <property type="component" value="Unassembled WGS sequence"/>
</dbReference>
<dbReference type="EMBL" id="JAAGXA010000009">
    <property type="protein sequence ID" value="NEN79375.1"/>
    <property type="molecule type" value="Genomic_DNA"/>
</dbReference>